<dbReference type="GO" id="GO:0043130">
    <property type="term" value="F:ubiquitin binding"/>
    <property type="evidence" value="ECO:0007669"/>
    <property type="project" value="InterPro"/>
</dbReference>
<name>A0A6P7SJR8_9MOLL</name>
<dbReference type="SMART" id="SM00546">
    <property type="entry name" value="CUE"/>
    <property type="match status" value="1"/>
</dbReference>
<evidence type="ECO:0000259" key="2">
    <source>
        <dbReference type="PROSITE" id="PS51140"/>
    </source>
</evidence>
<dbReference type="PANTHER" id="PTHR13467">
    <property type="entry name" value="CUE DOMAIN CONTAINING PROTEIN 1"/>
    <property type="match status" value="1"/>
</dbReference>
<dbReference type="RefSeq" id="XP_036359912.1">
    <property type="nucleotide sequence ID" value="XM_036504019.1"/>
</dbReference>
<keyword evidence="3" id="KW-1185">Reference proteome</keyword>
<dbReference type="PROSITE" id="PS51140">
    <property type="entry name" value="CUE"/>
    <property type="match status" value="1"/>
</dbReference>
<dbReference type="InterPro" id="IPR009060">
    <property type="entry name" value="UBA-like_sf"/>
</dbReference>
<dbReference type="CDD" id="cd14366">
    <property type="entry name" value="CUE_CUED1"/>
    <property type="match status" value="1"/>
</dbReference>
<accession>A0A6P7SJR8</accession>
<evidence type="ECO:0000313" key="5">
    <source>
        <dbReference type="RefSeq" id="XP_036359912.1"/>
    </source>
</evidence>
<feature type="region of interest" description="Disordered" evidence="1">
    <location>
        <begin position="378"/>
        <end position="400"/>
    </location>
</feature>
<evidence type="ECO:0000313" key="4">
    <source>
        <dbReference type="RefSeq" id="XP_029638186.1"/>
    </source>
</evidence>
<dbReference type="PANTHER" id="PTHR13467:SF3">
    <property type="entry name" value="CUE DOMAIN-CONTAINING PROTEIN 1"/>
    <property type="match status" value="1"/>
</dbReference>
<dbReference type="InterPro" id="IPR040195">
    <property type="entry name" value="CUE_CUED1"/>
</dbReference>
<feature type="domain" description="CUE" evidence="2">
    <location>
        <begin position="37"/>
        <end position="80"/>
    </location>
</feature>
<feature type="region of interest" description="Disordered" evidence="1">
    <location>
        <begin position="211"/>
        <end position="232"/>
    </location>
</feature>
<dbReference type="RefSeq" id="XP_029638186.1">
    <property type="nucleotide sequence ID" value="XM_029782326.2"/>
</dbReference>
<proteinExistence type="predicted"/>
<feature type="region of interest" description="Disordered" evidence="1">
    <location>
        <begin position="127"/>
        <end position="148"/>
    </location>
</feature>
<dbReference type="SUPFAM" id="SSF46934">
    <property type="entry name" value="UBA-like"/>
    <property type="match status" value="1"/>
</dbReference>
<dbReference type="AlphaFoldDB" id="A0A6P7SJR8"/>
<evidence type="ECO:0000256" key="1">
    <source>
        <dbReference type="SAM" id="MobiDB-lite"/>
    </source>
</evidence>
<evidence type="ECO:0000313" key="3">
    <source>
        <dbReference type="Proteomes" id="UP000515154"/>
    </source>
</evidence>
<organism evidence="3 4">
    <name type="scientific">Octopus sinensis</name>
    <name type="common">East Asian common octopus</name>
    <dbReference type="NCBI Taxonomy" id="2607531"/>
    <lineage>
        <taxon>Eukaryota</taxon>
        <taxon>Metazoa</taxon>
        <taxon>Spiralia</taxon>
        <taxon>Lophotrochozoa</taxon>
        <taxon>Mollusca</taxon>
        <taxon>Cephalopoda</taxon>
        <taxon>Coleoidea</taxon>
        <taxon>Octopodiformes</taxon>
        <taxon>Octopoda</taxon>
        <taxon>Incirrata</taxon>
        <taxon>Octopodidae</taxon>
        <taxon>Octopus</taxon>
    </lineage>
</organism>
<dbReference type="KEGG" id="osn:115213379"/>
<dbReference type="Proteomes" id="UP000515154">
    <property type="component" value="Linkage group LG1"/>
</dbReference>
<feature type="region of interest" description="Disordered" evidence="1">
    <location>
        <begin position="259"/>
        <end position="298"/>
    </location>
</feature>
<protein>
    <submittedName>
        <fullName evidence="4 5">CUE domain-containing protein 1 isoform X1</fullName>
    </submittedName>
</protein>
<reference evidence="4 5" key="1">
    <citation type="submission" date="2025-08" db="UniProtKB">
        <authorList>
            <consortium name="RefSeq"/>
        </authorList>
    </citation>
    <scope>IDENTIFICATION</scope>
</reference>
<dbReference type="InterPro" id="IPR003892">
    <property type="entry name" value="CUE"/>
</dbReference>
<feature type="compositionally biased region" description="Polar residues" evidence="1">
    <location>
        <begin position="127"/>
        <end position="141"/>
    </location>
</feature>
<feature type="compositionally biased region" description="Polar residues" evidence="1">
    <location>
        <begin position="279"/>
        <end position="293"/>
    </location>
</feature>
<gene>
    <name evidence="4 5" type="primary">LOC115213379</name>
</gene>
<dbReference type="Pfam" id="PF02845">
    <property type="entry name" value="CUE"/>
    <property type="match status" value="1"/>
</dbReference>
<feature type="region of interest" description="Disordered" evidence="1">
    <location>
        <begin position="1"/>
        <end position="31"/>
    </location>
</feature>
<dbReference type="InterPro" id="IPR040192">
    <property type="entry name" value="CUEDC1"/>
</dbReference>
<dbReference type="Gene3D" id="1.10.8.10">
    <property type="entry name" value="DNA helicase RuvA subunit, C-terminal domain"/>
    <property type="match status" value="1"/>
</dbReference>
<sequence>MASADTQKLNNRRRRDHPRRETLPGGTVSRTHTRQLDFYQAMSDFKHMFPSMEEDVIEAILRANDGAVDATIDQLLTMSVDTDDISCVRKHTPLSKVPAASLKPENSLVRRTGKKDRQKVKRHTISGISPNSTKIQDSPPSYSEAMRLQHSSPLAGSHGATLPMTWRHSSLQQLPPTPPRGPHKRSLSACGNLLDIDLPNLSLSPNLSLPSSNTIPKTFYGHPNKPISTPSGRVYRNWNPPMLGTLPDDFLRLNLPIRLQRNSTPPPPPPPLSHKHSSPTRSLDANLNSTPQRKSYRPSKTMIISTHEFSKSMLEQKLKENERRRRSTSQDIDPELTQYLADEHLAIVIQNSEFLQELRGNEDFMKTLEKDRMNAAAFEPSALSQPSPTGPKESDIEGYGHDNQETLEAFPFSQPLPSSSVDEDAELRSQLKHMGRASRKQFVTLARKFFSRRKKKSSRDILGEKIAPSMTNLLEDEEQPEDDLPAAFLEDKPVFEPLPDTLPMNRTNQRFSQAMSNHTLNRRSDIV</sequence>